<dbReference type="Proteomes" id="UP000292927">
    <property type="component" value="Unassembled WGS sequence"/>
</dbReference>
<dbReference type="GO" id="GO:0009401">
    <property type="term" value="P:phosphoenolpyruvate-dependent sugar phosphotransferase system"/>
    <property type="evidence" value="ECO:0007669"/>
    <property type="project" value="UniProtKB-KW"/>
</dbReference>
<dbReference type="Gene3D" id="3.30.1340.10">
    <property type="entry name" value="HPr-like"/>
    <property type="match status" value="1"/>
</dbReference>
<gene>
    <name evidence="5" type="ORF">EV209_1789</name>
</gene>
<reference evidence="5 6" key="1">
    <citation type="submission" date="2019-02" db="EMBL/GenBank/DDBJ databases">
        <title>Genomic Encyclopedia of Type Strains, Phase IV (KMG-IV): sequencing the most valuable type-strain genomes for metagenomic binning, comparative biology and taxonomic classification.</title>
        <authorList>
            <person name="Goeker M."/>
        </authorList>
    </citation>
    <scope>NUCLEOTIDE SEQUENCE [LARGE SCALE GENOMIC DNA]</scope>
    <source>
        <strain evidence="5 6">DSM 29486</strain>
    </source>
</reference>
<sequence>MITFTYVIKDEMGIHARPAGQLVKLASGLSSTVTLGKGNKKGDARKIFAVMGLGIKCGEEMSVAVEGEKEAEDAEKIREFLEQNL</sequence>
<keyword evidence="3" id="KW-0598">Phosphotransferase system</keyword>
<dbReference type="CDD" id="cd00367">
    <property type="entry name" value="PTS-HPr_like"/>
    <property type="match status" value="1"/>
</dbReference>
<dbReference type="RefSeq" id="WP_130435089.1">
    <property type="nucleotide sequence ID" value="NZ_SGXF01000003.1"/>
</dbReference>
<dbReference type="OrthoDB" id="9809047at2"/>
<evidence type="ECO:0000259" key="4">
    <source>
        <dbReference type="PROSITE" id="PS51350"/>
    </source>
</evidence>
<dbReference type="PANTHER" id="PTHR33705">
    <property type="entry name" value="PHOSPHOCARRIER PROTEIN HPR"/>
    <property type="match status" value="1"/>
</dbReference>
<name>A0A4Q7PJM8_9FIRM</name>
<dbReference type="PROSITE" id="PS51350">
    <property type="entry name" value="PTS_HPR_DOM"/>
    <property type="match status" value="1"/>
</dbReference>
<dbReference type="InterPro" id="IPR050399">
    <property type="entry name" value="HPr"/>
</dbReference>
<dbReference type="NCBIfam" id="TIGR01003">
    <property type="entry name" value="PTS_HPr_family"/>
    <property type="match status" value="1"/>
</dbReference>
<evidence type="ECO:0000256" key="3">
    <source>
        <dbReference type="ARBA" id="ARBA00022683"/>
    </source>
</evidence>
<evidence type="ECO:0000313" key="6">
    <source>
        <dbReference type="Proteomes" id="UP000292927"/>
    </source>
</evidence>
<comment type="subcellular location">
    <subcellularLocation>
        <location evidence="1">Cytoplasm</location>
    </subcellularLocation>
</comment>
<comment type="caution">
    <text evidence="5">The sequence shown here is derived from an EMBL/GenBank/DDBJ whole genome shotgun (WGS) entry which is preliminary data.</text>
</comment>
<evidence type="ECO:0000256" key="2">
    <source>
        <dbReference type="ARBA" id="ARBA00022490"/>
    </source>
</evidence>
<keyword evidence="2" id="KW-0963">Cytoplasm</keyword>
<dbReference type="GO" id="GO:0005737">
    <property type="term" value="C:cytoplasm"/>
    <property type="evidence" value="ECO:0007669"/>
    <property type="project" value="UniProtKB-SubCell"/>
</dbReference>
<feature type="domain" description="HPr" evidence="4">
    <location>
        <begin position="1"/>
        <end position="85"/>
    </location>
</feature>
<dbReference type="SUPFAM" id="SSF55594">
    <property type="entry name" value="HPr-like"/>
    <property type="match status" value="1"/>
</dbReference>
<dbReference type="Pfam" id="PF00381">
    <property type="entry name" value="PTS-HPr"/>
    <property type="match status" value="1"/>
</dbReference>
<dbReference type="PRINTS" id="PR00107">
    <property type="entry name" value="PHOSPHOCPHPR"/>
</dbReference>
<organism evidence="5 6">
    <name type="scientific">Cuneatibacter caecimuris</name>
    <dbReference type="NCBI Taxonomy" id="1796618"/>
    <lineage>
        <taxon>Bacteria</taxon>
        <taxon>Bacillati</taxon>
        <taxon>Bacillota</taxon>
        <taxon>Clostridia</taxon>
        <taxon>Lachnospirales</taxon>
        <taxon>Lachnospiraceae</taxon>
        <taxon>Cuneatibacter</taxon>
    </lineage>
</organism>
<evidence type="ECO:0000313" key="5">
    <source>
        <dbReference type="EMBL" id="RZT00478.1"/>
    </source>
</evidence>
<proteinExistence type="predicted"/>
<dbReference type="AlphaFoldDB" id="A0A4Q7PJM8"/>
<dbReference type="InterPro" id="IPR035895">
    <property type="entry name" value="HPr-like_sf"/>
</dbReference>
<accession>A0A4Q7PJM8</accession>
<keyword evidence="6" id="KW-1185">Reference proteome</keyword>
<protein>
    <submittedName>
        <fullName evidence="5">Phosphocarrier protein</fullName>
    </submittedName>
</protein>
<dbReference type="InterPro" id="IPR000032">
    <property type="entry name" value="HPr-like"/>
</dbReference>
<dbReference type="PANTHER" id="PTHR33705:SF2">
    <property type="entry name" value="PHOSPHOCARRIER PROTEIN NPR"/>
    <property type="match status" value="1"/>
</dbReference>
<dbReference type="EMBL" id="SGXF01000003">
    <property type="protein sequence ID" value="RZT00478.1"/>
    <property type="molecule type" value="Genomic_DNA"/>
</dbReference>
<evidence type="ECO:0000256" key="1">
    <source>
        <dbReference type="ARBA" id="ARBA00004496"/>
    </source>
</evidence>